<reference evidence="3" key="1">
    <citation type="journal article" date="2019" name="Int. J. Syst. Evol. Microbiol.">
        <title>The Global Catalogue of Microorganisms (GCM) 10K type strain sequencing project: providing services to taxonomists for standard genome sequencing and annotation.</title>
        <authorList>
            <consortium name="The Broad Institute Genomics Platform"/>
            <consortium name="The Broad Institute Genome Sequencing Center for Infectious Disease"/>
            <person name="Wu L."/>
            <person name="Ma J."/>
        </authorList>
    </citation>
    <scope>NUCLEOTIDE SEQUENCE [LARGE SCALE GENOMIC DNA]</scope>
    <source>
        <strain evidence="3">NBRC 108894</strain>
    </source>
</reference>
<feature type="region of interest" description="Disordered" evidence="1">
    <location>
        <begin position="1"/>
        <end position="42"/>
    </location>
</feature>
<evidence type="ECO:0000313" key="2">
    <source>
        <dbReference type="EMBL" id="GMA96597.1"/>
    </source>
</evidence>
<dbReference type="EMBL" id="BSVB01000001">
    <property type="protein sequence ID" value="GMA96597.1"/>
    <property type="molecule type" value="Genomic_DNA"/>
</dbReference>
<proteinExistence type="predicted"/>
<feature type="compositionally biased region" description="Polar residues" evidence="1">
    <location>
        <begin position="1"/>
        <end position="12"/>
    </location>
</feature>
<gene>
    <name evidence="2" type="ORF">GCM10025881_34210</name>
</gene>
<sequence>MSVPSTKATGTHESTRDEAMRPARRTRDEDRRMRRSPLPSSFDGWAFRSSEAQLLLGLSPRRLRAPDIQHPHRGARSIGLDFERLRDRCRALETLLPPDAVFSHVTALGLLGAPVPASAELHVSVPVPRTPPRRPGVRGHSLTSVSARILDDLPVVAAEAAWRQSASLLDRRELVAAGDSLVTGRRVAGVRRAGVTTIERLARTVDLDRGRPGNARARWALARVRSGVDSAAETEIRLLLAGAGLPEPLVDHPIVVAGGLVLHSDIAYPEARIDIEYEGMAIAPIARPGTATSNGGS</sequence>
<evidence type="ECO:0000313" key="3">
    <source>
        <dbReference type="Proteomes" id="UP001157034"/>
    </source>
</evidence>
<dbReference type="Proteomes" id="UP001157034">
    <property type="component" value="Unassembled WGS sequence"/>
</dbReference>
<evidence type="ECO:0000256" key="1">
    <source>
        <dbReference type="SAM" id="MobiDB-lite"/>
    </source>
</evidence>
<keyword evidence="3" id="KW-1185">Reference proteome</keyword>
<protein>
    <submittedName>
        <fullName evidence="2">Uncharacterized protein</fullName>
    </submittedName>
</protein>
<comment type="caution">
    <text evidence="2">The sequence shown here is derived from an EMBL/GenBank/DDBJ whole genome shotgun (WGS) entry which is preliminary data.</text>
</comment>
<accession>A0ABQ6K7F3</accession>
<feature type="compositionally biased region" description="Basic and acidic residues" evidence="1">
    <location>
        <begin position="13"/>
        <end position="32"/>
    </location>
</feature>
<name>A0ABQ6K7F3_9MICO</name>
<organism evidence="2 3">
    <name type="scientific">Pseudolysinimonas kribbensis</name>
    <dbReference type="NCBI Taxonomy" id="433641"/>
    <lineage>
        <taxon>Bacteria</taxon>
        <taxon>Bacillati</taxon>
        <taxon>Actinomycetota</taxon>
        <taxon>Actinomycetes</taxon>
        <taxon>Micrococcales</taxon>
        <taxon>Microbacteriaceae</taxon>
        <taxon>Pseudolysinimonas</taxon>
    </lineage>
</organism>